<dbReference type="GO" id="GO:0044010">
    <property type="term" value="P:single-species biofilm formation"/>
    <property type="evidence" value="ECO:0007669"/>
    <property type="project" value="InterPro"/>
</dbReference>
<dbReference type="Gene3D" id="1.10.1220.10">
    <property type="entry name" value="Met repressor-like"/>
    <property type="match status" value="1"/>
</dbReference>
<evidence type="ECO:0000256" key="2">
    <source>
        <dbReference type="ARBA" id="ARBA00022649"/>
    </source>
</evidence>
<reference evidence="3 4" key="1">
    <citation type="journal article" date="2015" name="Genome Announc.">
        <title>Expanding the biotechnology potential of lactobacilli through comparative genomics of 213 strains and associated genera.</title>
        <authorList>
            <person name="Sun Z."/>
            <person name="Harris H.M."/>
            <person name="McCann A."/>
            <person name="Guo C."/>
            <person name="Argimon S."/>
            <person name="Zhang W."/>
            <person name="Yang X."/>
            <person name="Jeffery I.B."/>
            <person name="Cooney J.C."/>
            <person name="Kagawa T.F."/>
            <person name="Liu W."/>
            <person name="Song Y."/>
            <person name="Salvetti E."/>
            <person name="Wrobel A."/>
            <person name="Rasinkangas P."/>
            <person name="Parkhill J."/>
            <person name="Rea M.C."/>
            <person name="O'Sullivan O."/>
            <person name="Ritari J."/>
            <person name="Douillard F.P."/>
            <person name="Paul Ross R."/>
            <person name="Yang R."/>
            <person name="Briner A.E."/>
            <person name="Felis G.E."/>
            <person name="de Vos W.M."/>
            <person name="Barrangou R."/>
            <person name="Klaenhammer T.R."/>
            <person name="Caufield P.W."/>
            <person name="Cui Y."/>
            <person name="Zhang H."/>
            <person name="O'Toole P.W."/>
        </authorList>
    </citation>
    <scope>NUCLEOTIDE SEQUENCE [LARGE SCALE GENOMIC DNA]</scope>
    <source>
        <strain evidence="3 4">DSM 16991</strain>
    </source>
</reference>
<dbReference type="NCBIfam" id="TIGR02384">
    <property type="entry name" value="RelB_DinJ"/>
    <property type="match status" value="1"/>
</dbReference>
<gene>
    <name evidence="3" type="ORF">FC91_GL002818</name>
</gene>
<dbReference type="GO" id="GO:0006351">
    <property type="term" value="P:DNA-templated transcription"/>
    <property type="evidence" value="ECO:0007669"/>
    <property type="project" value="TreeGrafter"/>
</dbReference>
<comment type="similarity">
    <text evidence="1">Belongs to the RelB/DinJ antitoxin family.</text>
</comment>
<dbReference type="PIRSF" id="PIRSF003108">
    <property type="entry name" value="DinJ"/>
    <property type="match status" value="1"/>
</dbReference>
<dbReference type="PANTHER" id="PTHR38781">
    <property type="entry name" value="ANTITOXIN DINJ-RELATED"/>
    <property type="match status" value="1"/>
</dbReference>
<name>A0A0R1X9K1_9LACO</name>
<dbReference type="GO" id="GO:0015643">
    <property type="term" value="F:toxic substance binding"/>
    <property type="evidence" value="ECO:0007669"/>
    <property type="project" value="InterPro"/>
</dbReference>
<keyword evidence="2" id="KW-1277">Toxin-antitoxin system</keyword>
<dbReference type="Proteomes" id="UP000050949">
    <property type="component" value="Unassembled WGS sequence"/>
</dbReference>
<dbReference type="InterPro" id="IPR026262">
    <property type="entry name" value="DinJ"/>
</dbReference>
<dbReference type="eggNOG" id="COG3077">
    <property type="taxonomic scope" value="Bacteria"/>
</dbReference>
<dbReference type="PATRIC" id="fig|1122147.4.peg.2904"/>
<dbReference type="RefSeq" id="WP_027828226.1">
    <property type="nucleotide sequence ID" value="NZ_AUEH01000015.1"/>
</dbReference>
<sequence>MATDTKDKGQITFRVDKSLKEDAQKLYADLGMDMTTAITLFLKQSLREQALPFQVSRFNADTMAALLEAQDSKKLKTYKSVDDWWKQNNADA</sequence>
<dbReference type="GO" id="GO:0006355">
    <property type="term" value="P:regulation of DNA-templated transcription"/>
    <property type="evidence" value="ECO:0007669"/>
    <property type="project" value="InterPro"/>
</dbReference>
<dbReference type="OrthoDB" id="9808267at2"/>
<accession>A0A0R1X9K1</accession>
<dbReference type="GO" id="GO:0000987">
    <property type="term" value="F:cis-regulatory region sequence-specific DNA binding"/>
    <property type="evidence" value="ECO:0007669"/>
    <property type="project" value="InterPro"/>
</dbReference>
<proteinExistence type="inferred from homology"/>
<dbReference type="EMBL" id="AZFW01000060">
    <property type="protein sequence ID" value="KRM26895.1"/>
    <property type="molecule type" value="Genomic_DNA"/>
</dbReference>
<dbReference type="PANTHER" id="PTHR38781:SF1">
    <property type="entry name" value="ANTITOXIN DINJ-RELATED"/>
    <property type="match status" value="1"/>
</dbReference>
<comment type="caution">
    <text evidence="3">The sequence shown here is derived from an EMBL/GenBank/DDBJ whole genome shotgun (WGS) entry which is preliminary data.</text>
</comment>
<organism evidence="3 4">
    <name type="scientific">Schleiferilactobacillus harbinensis DSM 16991</name>
    <dbReference type="NCBI Taxonomy" id="1122147"/>
    <lineage>
        <taxon>Bacteria</taxon>
        <taxon>Bacillati</taxon>
        <taxon>Bacillota</taxon>
        <taxon>Bacilli</taxon>
        <taxon>Lactobacillales</taxon>
        <taxon>Lactobacillaceae</taxon>
        <taxon>Schleiferilactobacillus</taxon>
    </lineage>
</organism>
<dbReference type="AlphaFoldDB" id="A0A0R1X9K1"/>
<dbReference type="InterPro" id="IPR013321">
    <property type="entry name" value="Arc_rbn_hlx_hlx"/>
</dbReference>
<dbReference type="InterPro" id="IPR007337">
    <property type="entry name" value="RelB/DinJ"/>
</dbReference>
<evidence type="ECO:0000313" key="4">
    <source>
        <dbReference type="Proteomes" id="UP000050949"/>
    </source>
</evidence>
<evidence type="ECO:0000256" key="1">
    <source>
        <dbReference type="ARBA" id="ARBA00010562"/>
    </source>
</evidence>
<dbReference type="Pfam" id="PF04221">
    <property type="entry name" value="RelB"/>
    <property type="match status" value="1"/>
</dbReference>
<evidence type="ECO:0000313" key="3">
    <source>
        <dbReference type="EMBL" id="KRM26895.1"/>
    </source>
</evidence>
<protein>
    <submittedName>
        <fullName evidence="3">Uncharacterized protein</fullName>
    </submittedName>
</protein>